<comment type="caution">
    <text evidence="2">The sequence shown here is derived from an EMBL/GenBank/DDBJ whole genome shotgun (WGS) entry which is preliminary data.</text>
</comment>
<feature type="transmembrane region" description="Helical" evidence="1">
    <location>
        <begin position="93"/>
        <end position="114"/>
    </location>
</feature>
<proteinExistence type="predicted"/>
<feature type="transmembrane region" description="Helical" evidence="1">
    <location>
        <begin position="163"/>
        <end position="181"/>
    </location>
</feature>
<dbReference type="EMBL" id="MNVB01000062">
    <property type="protein sequence ID" value="OIO16409.1"/>
    <property type="molecule type" value="Genomic_DNA"/>
</dbReference>
<name>A0A1J4TZ44_9BACT</name>
<evidence type="ECO:0000256" key="1">
    <source>
        <dbReference type="SAM" id="Phobius"/>
    </source>
</evidence>
<dbReference type="Proteomes" id="UP000182465">
    <property type="component" value="Unassembled WGS sequence"/>
</dbReference>
<feature type="transmembrane region" description="Helical" evidence="1">
    <location>
        <begin position="121"/>
        <end position="151"/>
    </location>
</feature>
<keyword evidence="1" id="KW-1133">Transmembrane helix</keyword>
<feature type="transmembrane region" description="Helical" evidence="1">
    <location>
        <begin position="69"/>
        <end position="87"/>
    </location>
</feature>
<evidence type="ECO:0008006" key="4">
    <source>
        <dbReference type="Google" id="ProtNLM"/>
    </source>
</evidence>
<feature type="transmembrane region" description="Helical" evidence="1">
    <location>
        <begin position="32"/>
        <end position="49"/>
    </location>
</feature>
<keyword evidence="1" id="KW-0812">Transmembrane</keyword>
<accession>A0A1J4TZ44</accession>
<protein>
    <recommendedName>
        <fullName evidence="4">Phosphatidic acid phosphatase type 2/haloperoxidase domain-containing protein</fullName>
    </recommendedName>
</protein>
<gene>
    <name evidence="2" type="ORF">AUJ29_02865</name>
</gene>
<evidence type="ECO:0000313" key="3">
    <source>
        <dbReference type="Proteomes" id="UP000182465"/>
    </source>
</evidence>
<evidence type="ECO:0000313" key="2">
    <source>
        <dbReference type="EMBL" id="OIO16409.1"/>
    </source>
</evidence>
<organism evidence="2 3">
    <name type="scientific">Candidatus Kuenenbacteria bacterium CG1_02_38_13</name>
    <dbReference type="NCBI Taxonomy" id="1805235"/>
    <lineage>
        <taxon>Bacteria</taxon>
        <taxon>Candidatus Kueneniibacteriota</taxon>
    </lineage>
</organism>
<sequence>MVSSPLYLFLPLVLIILGSTHLDGHDRLMWGLMLAIFFGFLPFATLWLGLKRGSISDIDFTIREERTPYLLAIIFFWSSAALITLMLDGPQLVFVLILTGIGISLMILLINFFWKISNHTLFFSAAVFFAGRIFSRHYLWFLIFLPVIAWARYAQRKHTMCQLIAGALLGATVICFLRFFGY</sequence>
<dbReference type="AlphaFoldDB" id="A0A1J4TZ44"/>
<reference evidence="2 3" key="1">
    <citation type="journal article" date="2016" name="Environ. Microbiol.">
        <title>Genomic resolution of a cold subsurface aquifer community provides metabolic insights for novel microbes adapted to high CO concentrations.</title>
        <authorList>
            <person name="Probst A.J."/>
            <person name="Castelle C.J."/>
            <person name="Singh A."/>
            <person name="Brown C.T."/>
            <person name="Anantharaman K."/>
            <person name="Sharon I."/>
            <person name="Hug L.A."/>
            <person name="Burstein D."/>
            <person name="Emerson J.B."/>
            <person name="Thomas B.C."/>
            <person name="Banfield J.F."/>
        </authorList>
    </citation>
    <scope>NUCLEOTIDE SEQUENCE [LARGE SCALE GENOMIC DNA]</scope>
    <source>
        <strain evidence="2">CG1_02_38_13</strain>
    </source>
</reference>
<keyword evidence="1" id="KW-0472">Membrane</keyword>